<dbReference type="PANTHER" id="PTHR34706:SF1">
    <property type="entry name" value="VWFA DOMAIN-CONTAINING PROTEIN"/>
    <property type="match status" value="1"/>
</dbReference>
<dbReference type="PANTHER" id="PTHR34706">
    <property type="entry name" value="SLR1338 PROTEIN"/>
    <property type="match status" value="1"/>
</dbReference>
<dbReference type="AlphaFoldDB" id="A0A815TM22"/>
<evidence type="ECO:0000313" key="2">
    <source>
        <dbReference type="EMBL" id="CAF4183527.1"/>
    </source>
</evidence>
<comment type="caution">
    <text evidence="1">The sequence shown here is derived from an EMBL/GenBank/DDBJ whole genome shotgun (WGS) entry which is preliminary data.</text>
</comment>
<sequence length="192" mass="21571">NALQKTVSIVVDLASTLDPDGVDLYFLNRKPLLHVHSSKELIPTFAIPPNGATPIARVLRQVLQDKKQEIQKRKLLIVIATDGIPTDDNGQANVPDFHQVLAHERIPIDRVPVTIMACTDDEKCMSYLNDWDKIIPNLDLIDSYKNEKEEILAVQGKSFPFSFGDYVVKILMGGVDSWFDMLDEQKVSVDGR</sequence>
<dbReference type="InterPro" id="IPR036465">
    <property type="entry name" value="vWFA_dom_sf"/>
</dbReference>
<evidence type="ECO:0008006" key="4">
    <source>
        <dbReference type="Google" id="ProtNLM"/>
    </source>
</evidence>
<organism evidence="1 3">
    <name type="scientific">Rotaria sordida</name>
    <dbReference type="NCBI Taxonomy" id="392033"/>
    <lineage>
        <taxon>Eukaryota</taxon>
        <taxon>Metazoa</taxon>
        <taxon>Spiralia</taxon>
        <taxon>Gnathifera</taxon>
        <taxon>Rotifera</taxon>
        <taxon>Eurotatoria</taxon>
        <taxon>Bdelloidea</taxon>
        <taxon>Philodinida</taxon>
        <taxon>Philodinidae</taxon>
        <taxon>Rotaria</taxon>
    </lineage>
</organism>
<gene>
    <name evidence="2" type="ORF">JBS370_LOCUS35641</name>
    <name evidence="1" type="ORF">ZHD862_LOCUS37745</name>
</gene>
<evidence type="ECO:0000313" key="3">
    <source>
        <dbReference type="Proteomes" id="UP000663864"/>
    </source>
</evidence>
<accession>A0A815TM22</accession>
<dbReference type="Proteomes" id="UP000663864">
    <property type="component" value="Unassembled WGS sequence"/>
</dbReference>
<dbReference type="EMBL" id="CAJOBD010012713">
    <property type="protein sequence ID" value="CAF4183527.1"/>
    <property type="molecule type" value="Genomic_DNA"/>
</dbReference>
<protein>
    <recommendedName>
        <fullName evidence="4">VWFA domain-containing protein</fullName>
    </recommendedName>
</protein>
<reference evidence="1" key="1">
    <citation type="submission" date="2021-02" db="EMBL/GenBank/DDBJ databases">
        <authorList>
            <person name="Nowell W R."/>
        </authorList>
    </citation>
    <scope>NUCLEOTIDE SEQUENCE</scope>
</reference>
<feature type="non-terminal residue" evidence="1">
    <location>
        <position position="1"/>
    </location>
</feature>
<dbReference type="EMBL" id="CAJNOT010007526">
    <property type="protein sequence ID" value="CAF1507452.1"/>
    <property type="molecule type" value="Genomic_DNA"/>
</dbReference>
<proteinExistence type="predicted"/>
<dbReference type="Proteomes" id="UP000663836">
    <property type="component" value="Unassembled WGS sequence"/>
</dbReference>
<name>A0A815TM22_9BILA</name>
<dbReference type="SUPFAM" id="SSF53300">
    <property type="entry name" value="vWA-like"/>
    <property type="match status" value="1"/>
</dbReference>
<evidence type="ECO:0000313" key="1">
    <source>
        <dbReference type="EMBL" id="CAF1507452.1"/>
    </source>
</evidence>